<dbReference type="Proteomes" id="UP000729733">
    <property type="component" value="Unassembled WGS sequence"/>
</dbReference>
<gene>
    <name evidence="4" type="ORF">I4641_05640</name>
</gene>
<dbReference type="PANTHER" id="PTHR24363">
    <property type="entry name" value="SERINE/THREONINE PROTEIN KINASE"/>
    <property type="match status" value="1"/>
</dbReference>
<dbReference type="AlphaFoldDB" id="A0A964BNE7"/>
<protein>
    <submittedName>
        <fullName evidence="4">Serine/threonine protein kinase</fullName>
    </submittedName>
</protein>
<dbReference type="SMART" id="SM00220">
    <property type="entry name" value="S_TKc"/>
    <property type="match status" value="1"/>
</dbReference>
<accession>A0A964BNE7</accession>
<keyword evidence="1" id="KW-0547">Nucleotide-binding</keyword>
<keyword evidence="2" id="KW-0067">ATP-binding</keyword>
<evidence type="ECO:0000313" key="4">
    <source>
        <dbReference type="EMBL" id="MCC0176460.1"/>
    </source>
</evidence>
<organism evidence="4 5">
    <name type="scientific">Waterburya agarophytonicola KI4</name>
    <dbReference type="NCBI Taxonomy" id="2874699"/>
    <lineage>
        <taxon>Bacteria</taxon>
        <taxon>Bacillati</taxon>
        <taxon>Cyanobacteriota</taxon>
        <taxon>Cyanophyceae</taxon>
        <taxon>Pleurocapsales</taxon>
        <taxon>Hyellaceae</taxon>
        <taxon>Waterburya</taxon>
        <taxon>Waterburya agarophytonicola</taxon>
    </lineage>
</organism>
<evidence type="ECO:0000313" key="5">
    <source>
        <dbReference type="Proteomes" id="UP000729733"/>
    </source>
</evidence>
<dbReference type="GO" id="GO:0005524">
    <property type="term" value="F:ATP binding"/>
    <property type="evidence" value="ECO:0007669"/>
    <property type="project" value="UniProtKB-KW"/>
</dbReference>
<dbReference type="CDD" id="cd14014">
    <property type="entry name" value="STKc_PknB_like"/>
    <property type="match status" value="1"/>
</dbReference>
<proteinExistence type="predicted"/>
<evidence type="ECO:0000259" key="3">
    <source>
        <dbReference type="PROSITE" id="PS50011"/>
    </source>
</evidence>
<dbReference type="InterPro" id="IPR008271">
    <property type="entry name" value="Ser/Thr_kinase_AS"/>
</dbReference>
<dbReference type="PROSITE" id="PS00108">
    <property type="entry name" value="PROTEIN_KINASE_ST"/>
    <property type="match status" value="1"/>
</dbReference>
<dbReference type="GO" id="GO:0004674">
    <property type="term" value="F:protein serine/threonine kinase activity"/>
    <property type="evidence" value="ECO:0007669"/>
    <property type="project" value="UniProtKB-KW"/>
</dbReference>
<comment type="caution">
    <text evidence="4">The sequence shown here is derived from an EMBL/GenBank/DDBJ whole genome shotgun (WGS) entry which is preliminary data.</text>
</comment>
<dbReference type="Gene3D" id="3.30.200.20">
    <property type="entry name" value="Phosphorylase Kinase, domain 1"/>
    <property type="match status" value="1"/>
</dbReference>
<dbReference type="Gene3D" id="1.10.510.10">
    <property type="entry name" value="Transferase(Phosphotransferase) domain 1"/>
    <property type="match status" value="1"/>
</dbReference>
<evidence type="ECO:0000256" key="2">
    <source>
        <dbReference type="ARBA" id="ARBA00022840"/>
    </source>
</evidence>
<keyword evidence="4" id="KW-0723">Serine/threonine-protein kinase</keyword>
<name>A0A964BNE7_9CYAN</name>
<reference evidence="4" key="1">
    <citation type="journal article" date="2021" name="Antonie Van Leeuwenhoek">
        <title>Draft genome and description of Waterburya agarophytonicola gen. nov. sp. nov. (Pleurocapsales, Cyanobacteria): a seaweed symbiont.</title>
        <authorList>
            <person name="Bonthond G."/>
            <person name="Shalygin S."/>
            <person name="Bayer T."/>
            <person name="Weinberger F."/>
        </authorList>
    </citation>
    <scope>NUCLEOTIDE SEQUENCE</scope>
    <source>
        <strain evidence="4">KI4</strain>
    </source>
</reference>
<dbReference type="PROSITE" id="PS50011">
    <property type="entry name" value="PROTEIN_KINASE_DOM"/>
    <property type="match status" value="1"/>
</dbReference>
<dbReference type="EMBL" id="JADWDC010000009">
    <property type="protein sequence ID" value="MCC0176460.1"/>
    <property type="molecule type" value="Genomic_DNA"/>
</dbReference>
<dbReference type="RefSeq" id="WP_229639498.1">
    <property type="nucleotide sequence ID" value="NZ_JADWDC010000009.1"/>
</dbReference>
<feature type="domain" description="Protein kinase" evidence="3">
    <location>
        <begin position="40"/>
        <end position="286"/>
    </location>
</feature>
<dbReference type="Pfam" id="PF00069">
    <property type="entry name" value="Pkinase"/>
    <property type="match status" value="1"/>
</dbReference>
<keyword evidence="4" id="KW-0418">Kinase</keyword>
<sequence>MVQALQCCRPNPSCLHFCRLDGHLIAGQGTICNPDNGWEYEVIKVLAVGGMGTTYLVYSHHHQKLAVLKEINNELAHKAKVREMFQREARVLNSLHHSGIPQYYDFFATDARYSLIMELIHGQNFAHVEAEDTRQTINWFLELAKILDYLQKCHPPVIHRDIKPSNIILRKNPRDIILIDFGAVKEVTAPPGTCIATPGYGAPEQSLGKACIQSDFYALGTTMIAFLTRLFPSNFYDGVQQKFIGLDLFDVHPILIEVIDRLTEYAPENRPQNAAEVIGLLEEAKVNISN</sequence>
<dbReference type="PANTHER" id="PTHR24363:SF7">
    <property type="entry name" value="SERINE_THREONINE-PROTEIN KINASE-LIKE PROTEIN E"/>
    <property type="match status" value="1"/>
</dbReference>
<keyword evidence="5" id="KW-1185">Reference proteome</keyword>
<dbReference type="InterPro" id="IPR011009">
    <property type="entry name" value="Kinase-like_dom_sf"/>
</dbReference>
<evidence type="ECO:0000256" key="1">
    <source>
        <dbReference type="ARBA" id="ARBA00022741"/>
    </source>
</evidence>
<keyword evidence="4" id="KW-0808">Transferase</keyword>
<dbReference type="InterPro" id="IPR000719">
    <property type="entry name" value="Prot_kinase_dom"/>
</dbReference>
<dbReference type="SUPFAM" id="SSF56112">
    <property type="entry name" value="Protein kinase-like (PK-like)"/>
    <property type="match status" value="1"/>
</dbReference>